<name>A0ABD4SY01_9CYAN</name>
<sequence length="287" mass="32954">MLSSTSETKPLVFSWQEIISCLSNNSSWRETHQYLSSTEQENGVTIQRLWEILDQAWDEMQTPRSQADFPKFLHDYYQHPVWLINAAFSESDEGTISDRLAAVRLIAHTQPKKILDFGGGIGTVARLCSMNLPYAEKIDVVDITDFRQTIQSYLAEFPNIRVLERPDPAYDAIISTEVLEHVLDPIETVVEMNALLRIGGSFAASWSFAPCIKCHLPQNFHLNRLMPWIIRSLGFGFYGFERRGSRVYGYVKQADVTPKMMRQARWLEQVSRLPLPIDRLLLLIFGL</sequence>
<evidence type="ECO:0000313" key="1">
    <source>
        <dbReference type="EMBL" id="MCM1981244.1"/>
    </source>
</evidence>
<comment type="caution">
    <text evidence="1">The sequence shown here is derived from an EMBL/GenBank/DDBJ whole genome shotgun (WGS) entry which is preliminary data.</text>
</comment>
<reference evidence="1 2" key="1">
    <citation type="journal article" date="2015" name="Genome Announc.">
        <title>Draft Genome Sequence of Filamentous Marine Cyanobacterium Lyngbya confervoides Strain BDU141951.</title>
        <authorList>
            <person name="Chandrababunaidu M.M."/>
            <person name="Sen D."/>
            <person name="Tripathy S."/>
        </authorList>
    </citation>
    <scope>NUCLEOTIDE SEQUENCE [LARGE SCALE GENOMIC DNA]</scope>
    <source>
        <strain evidence="1 2">BDU141951</strain>
    </source>
</reference>
<keyword evidence="1" id="KW-0489">Methyltransferase</keyword>
<accession>A0ABD4SY01</accession>
<proteinExistence type="predicted"/>
<keyword evidence="2" id="KW-1185">Reference proteome</keyword>
<dbReference type="Pfam" id="PF13489">
    <property type="entry name" value="Methyltransf_23"/>
    <property type="match status" value="1"/>
</dbReference>
<dbReference type="SUPFAM" id="SSF53335">
    <property type="entry name" value="S-adenosyl-L-methionine-dependent methyltransferases"/>
    <property type="match status" value="1"/>
</dbReference>
<keyword evidence="1" id="KW-0808">Transferase</keyword>
<dbReference type="AlphaFoldDB" id="A0ABD4SY01"/>
<dbReference type="Gene3D" id="3.40.50.150">
    <property type="entry name" value="Vaccinia Virus protein VP39"/>
    <property type="match status" value="1"/>
</dbReference>
<organism evidence="1 2">
    <name type="scientific">Lyngbya confervoides BDU141951</name>
    <dbReference type="NCBI Taxonomy" id="1574623"/>
    <lineage>
        <taxon>Bacteria</taxon>
        <taxon>Bacillati</taxon>
        <taxon>Cyanobacteriota</taxon>
        <taxon>Cyanophyceae</taxon>
        <taxon>Oscillatoriophycideae</taxon>
        <taxon>Oscillatoriales</taxon>
        <taxon>Microcoleaceae</taxon>
        <taxon>Lyngbya</taxon>
    </lineage>
</organism>
<dbReference type="GO" id="GO:0008168">
    <property type="term" value="F:methyltransferase activity"/>
    <property type="evidence" value="ECO:0007669"/>
    <property type="project" value="UniProtKB-KW"/>
</dbReference>
<dbReference type="CDD" id="cd02440">
    <property type="entry name" value="AdoMet_MTases"/>
    <property type="match status" value="1"/>
</dbReference>
<dbReference type="Proteomes" id="UP000031561">
    <property type="component" value="Unassembled WGS sequence"/>
</dbReference>
<evidence type="ECO:0000313" key="2">
    <source>
        <dbReference type="Proteomes" id="UP000031561"/>
    </source>
</evidence>
<gene>
    <name evidence="1" type="ORF">QQ91_0000140</name>
</gene>
<dbReference type="EMBL" id="JTHE03000003">
    <property type="protein sequence ID" value="MCM1981244.1"/>
    <property type="molecule type" value="Genomic_DNA"/>
</dbReference>
<dbReference type="RefSeq" id="WP_166283744.1">
    <property type="nucleotide sequence ID" value="NZ_JTHE03000003.1"/>
</dbReference>
<dbReference type="InterPro" id="IPR029063">
    <property type="entry name" value="SAM-dependent_MTases_sf"/>
</dbReference>
<protein>
    <submittedName>
        <fullName evidence="1">Class I SAM-dependent methyltransferase</fullName>
    </submittedName>
</protein>
<dbReference type="GO" id="GO:0032259">
    <property type="term" value="P:methylation"/>
    <property type="evidence" value="ECO:0007669"/>
    <property type="project" value="UniProtKB-KW"/>
</dbReference>